<reference evidence="2 3" key="1">
    <citation type="submission" date="2017-01" db="EMBL/GenBank/DDBJ databases">
        <title>Novel large sulfur bacteria in the metagenomes of groundwater-fed chemosynthetic microbial mats in the Lake Huron basin.</title>
        <authorList>
            <person name="Sharrar A.M."/>
            <person name="Flood B.E."/>
            <person name="Bailey J.V."/>
            <person name="Jones D.S."/>
            <person name="Biddanda B."/>
            <person name="Ruberg S.A."/>
            <person name="Marcus D.N."/>
            <person name="Dick G.J."/>
        </authorList>
    </citation>
    <scope>NUCLEOTIDE SEQUENCE [LARGE SCALE GENOMIC DNA]</scope>
    <source>
        <strain evidence="2">A8</strain>
    </source>
</reference>
<feature type="transmembrane region" description="Helical" evidence="1">
    <location>
        <begin position="33"/>
        <end position="57"/>
    </location>
</feature>
<proteinExistence type="predicted"/>
<dbReference type="Proteomes" id="UP000192491">
    <property type="component" value="Unassembled WGS sequence"/>
</dbReference>
<evidence type="ECO:0000256" key="1">
    <source>
        <dbReference type="SAM" id="Phobius"/>
    </source>
</evidence>
<evidence type="ECO:0000313" key="3">
    <source>
        <dbReference type="Proteomes" id="UP000192491"/>
    </source>
</evidence>
<comment type="caution">
    <text evidence="2">The sequence shown here is derived from an EMBL/GenBank/DDBJ whole genome shotgun (WGS) entry which is preliminary data.</text>
</comment>
<feature type="transmembrane region" description="Helical" evidence="1">
    <location>
        <begin position="69"/>
        <end position="88"/>
    </location>
</feature>
<keyword evidence="1" id="KW-0812">Transmembrane</keyword>
<keyword evidence="1" id="KW-0472">Membrane</keyword>
<organism evidence="2 3">
    <name type="scientific">Thiothrix lacustris</name>
    <dbReference type="NCBI Taxonomy" id="525917"/>
    <lineage>
        <taxon>Bacteria</taxon>
        <taxon>Pseudomonadati</taxon>
        <taxon>Pseudomonadota</taxon>
        <taxon>Gammaproteobacteria</taxon>
        <taxon>Thiotrichales</taxon>
        <taxon>Thiotrichaceae</taxon>
        <taxon>Thiothrix</taxon>
    </lineage>
</organism>
<sequence length="108" mass="11951">MTTLHTLSHAKEVAMEAAPTVFPTLANLANDPWYILVFNVSLAMTGGAIVGGVMIPVAEEVIAGKFNGIPYFFWCCSLWLACAGWLRAKNWKPFIWFTCVLLLISSWV</sequence>
<dbReference type="AlphaFoldDB" id="A0A1Y1QLR1"/>
<name>A0A1Y1QLR1_9GAMM</name>
<gene>
    <name evidence="2" type="ORF">BWK73_25610</name>
</gene>
<protein>
    <submittedName>
        <fullName evidence="2">Uncharacterized protein</fullName>
    </submittedName>
</protein>
<dbReference type="EMBL" id="MTEJ01000176">
    <property type="protein sequence ID" value="OQX08381.1"/>
    <property type="molecule type" value="Genomic_DNA"/>
</dbReference>
<evidence type="ECO:0000313" key="2">
    <source>
        <dbReference type="EMBL" id="OQX08381.1"/>
    </source>
</evidence>
<accession>A0A1Y1QLR1</accession>
<keyword evidence="1" id="KW-1133">Transmembrane helix</keyword>